<comment type="caution">
    <text evidence="1">The sequence shown here is derived from an EMBL/GenBank/DDBJ whole genome shotgun (WGS) entry which is preliminary data.</text>
</comment>
<protein>
    <submittedName>
        <fullName evidence="1">Uncharacterized protein</fullName>
    </submittedName>
</protein>
<gene>
    <name evidence="1" type="ORF">HMPREF0281_02123</name>
</gene>
<dbReference type="EMBL" id="ADNS01000027">
    <property type="protein sequence ID" value="EFG80755.1"/>
    <property type="molecule type" value="Genomic_DNA"/>
</dbReference>
<evidence type="ECO:0000313" key="1">
    <source>
        <dbReference type="EMBL" id="EFG80755.1"/>
    </source>
</evidence>
<reference evidence="1 2" key="1">
    <citation type="submission" date="2010-04" db="EMBL/GenBank/DDBJ databases">
        <authorList>
            <person name="Weinstock G."/>
            <person name="Sodergren E."/>
            <person name="Clifton S."/>
            <person name="Fulton L."/>
            <person name="Fulton B."/>
            <person name="Courtney L."/>
            <person name="Fronick C."/>
            <person name="Harrison M."/>
            <person name="Strong C."/>
            <person name="Farmer C."/>
            <person name="Delahaunty K."/>
            <person name="Markovic C."/>
            <person name="Hall O."/>
            <person name="Minx P."/>
            <person name="Tomlinson C."/>
            <person name="Mitreva M."/>
            <person name="Hou S."/>
            <person name="Wollam A."/>
            <person name="Pepin K.H."/>
            <person name="Johnson M."/>
            <person name="Bhonagiri V."/>
            <person name="Zhang X."/>
            <person name="Suruliraj S."/>
            <person name="Warren W."/>
            <person name="Chinwalla A."/>
            <person name="Mardis E.R."/>
            <person name="Wilson R.K."/>
        </authorList>
    </citation>
    <scope>NUCLEOTIDE SEQUENCE [LARGE SCALE GENOMIC DNA]</scope>
    <source>
        <strain evidence="1 2">DSM 20306</strain>
    </source>
</reference>
<dbReference type="Proteomes" id="UP000006015">
    <property type="component" value="Unassembled WGS sequence"/>
</dbReference>
<keyword evidence="2" id="KW-1185">Reference proteome</keyword>
<proteinExistence type="predicted"/>
<organism evidence="1 2">
    <name type="scientific">Corynebacterium ammoniagenes DSM 20306</name>
    <dbReference type="NCBI Taxonomy" id="649754"/>
    <lineage>
        <taxon>Bacteria</taxon>
        <taxon>Bacillati</taxon>
        <taxon>Actinomycetota</taxon>
        <taxon>Actinomycetes</taxon>
        <taxon>Mycobacteriales</taxon>
        <taxon>Corynebacteriaceae</taxon>
        <taxon>Corynebacterium</taxon>
    </lineage>
</organism>
<sequence>MLPTISFPSSEAITQLPFTASNCELTNLQNMNSFTLANKKRRYAH</sequence>
<name>A0ABP2IB59_CORAM</name>
<accession>A0ABP2IB59</accession>
<evidence type="ECO:0000313" key="2">
    <source>
        <dbReference type="Proteomes" id="UP000006015"/>
    </source>
</evidence>